<dbReference type="STRING" id="93064.BRX40_04135"/>
<evidence type="ECO:0000256" key="1">
    <source>
        <dbReference type="SAM" id="MobiDB-lite"/>
    </source>
</evidence>
<dbReference type="Proteomes" id="UP000286681">
    <property type="component" value="Unassembled WGS sequence"/>
</dbReference>
<protein>
    <recommendedName>
        <fullName evidence="3">Zinc finger/thioredoxin putative domain-containing protein</fullName>
    </recommendedName>
</protein>
<feature type="compositionally biased region" description="Basic and acidic residues" evidence="1">
    <location>
        <begin position="73"/>
        <end position="92"/>
    </location>
</feature>
<dbReference type="Pfam" id="PF13717">
    <property type="entry name" value="Zn_ribbon_4"/>
    <property type="match status" value="1"/>
</dbReference>
<organism evidence="4 6">
    <name type="scientific">Sphingomonas koreensis</name>
    <dbReference type="NCBI Taxonomy" id="93064"/>
    <lineage>
        <taxon>Bacteria</taxon>
        <taxon>Pseudomonadati</taxon>
        <taxon>Pseudomonadota</taxon>
        <taxon>Alphaproteobacteria</taxon>
        <taxon>Sphingomonadales</taxon>
        <taxon>Sphingomonadaceae</taxon>
        <taxon>Sphingomonas</taxon>
    </lineage>
</organism>
<feature type="region of interest" description="Disordered" evidence="1">
    <location>
        <begin position="55"/>
        <end position="92"/>
    </location>
</feature>
<dbReference type="EMBL" id="CP018820">
    <property type="protein sequence ID" value="APR51735.1"/>
    <property type="molecule type" value="Genomic_DNA"/>
</dbReference>
<proteinExistence type="predicted"/>
<sequence length="232" mass="24832">MILECPECRTRYLVPDSAIGPEGRTVRCASCRHSWHQAPADLPAAAPAAEVIRADAYSAPPPPPPPPPAPAKDVQRDFDPFAHEPPFKPRRNPERRWTAAALIAGISMLLGAAAILYTGAPGIAAQLGLPVGEARTPLIFTARSVERKPRLNGGELFVVSGQVMNPSKERQRVPNILAELRDGNNTVVYNWTITPEPRALPPGGSLEFNSGKLDVPATGKTIQLSFSGEAAE</sequence>
<dbReference type="Proteomes" id="UP000185161">
    <property type="component" value="Chromosome"/>
</dbReference>
<evidence type="ECO:0000256" key="2">
    <source>
        <dbReference type="SAM" id="Phobius"/>
    </source>
</evidence>
<evidence type="ECO:0000313" key="4">
    <source>
        <dbReference type="EMBL" id="APR51735.1"/>
    </source>
</evidence>
<dbReference type="OrthoDB" id="7159357at2"/>
<dbReference type="NCBIfam" id="TIGR02098">
    <property type="entry name" value="MJ0042_CXXC"/>
    <property type="match status" value="1"/>
</dbReference>
<keyword evidence="2" id="KW-1133">Transmembrane helix</keyword>
<dbReference type="RefSeq" id="WP_066572762.1">
    <property type="nucleotide sequence ID" value="NZ_CP018820.1"/>
</dbReference>
<accession>A0A1L6J740</accession>
<dbReference type="KEGG" id="skr:BRX40_04135"/>
<dbReference type="InterPro" id="IPR011723">
    <property type="entry name" value="Znf/thioredoxin_put"/>
</dbReference>
<feature type="domain" description="Zinc finger/thioredoxin putative" evidence="3">
    <location>
        <begin position="1"/>
        <end position="35"/>
    </location>
</feature>
<reference evidence="4" key="1">
    <citation type="submission" date="2016-12" db="EMBL/GenBank/DDBJ databases">
        <title>Whole genome sequencing of Sphingomonas koreensis.</title>
        <authorList>
            <person name="Conlan S."/>
            <person name="Thomas P.J."/>
            <person name="Mullikin J."/>
            <person name="Palmore T.N."/>
            <person name="Frank K.M."/>
            <person name="Segre J.A."/>
        </authorList>
    </citation>
    <scope>NUCLEOTIDE SEQUENCE</scope>
    <source>
        <strain evidence="4">ABOJV</strain>
    </source>
</reference>
<gene>
    <name evidence="4" type="ORF">BRX40_04135</name>
    <name evidence="5" type="ORF">CA257_01875</name>
</gene>
<reference evidence="6" key="2">
    <citation type="submission" date="2016-12" db="EMBL/GenBank/DDBJ databases">
        <title>Whole genome sequencing of Sphingomonas sp. ABOJV.</title>
        <authorList>
            <person name="Conlan S."/>
            <person name="Thomas P.J."/>
            <person name="Mullikin J."/>
            <person name="Palmore T.N."/>
            <person name="Frank K.M."/>
            <person name="Segre J.A."/>
        </authorList>
    </citation>
    <scope>NUCLEOTIDE SEQUENCE [LARGE SCALE GENOMIC DNA]</scope>
    <source>
        <strain evidence="6">ABOJV</strain>
    </source>
</reference>
<evidence type="ECO:0000259" key="3">
    <source>
        <dbReference type="Pfam" id="PF13717"/>
    </source>
</evidence>
<keyword evidence="6" id="KW-1185">Reference proteome</keyword>
<name>A0A1L6J740_9SPHN</name>
<evidence type="ECO:0000313" key="6">
    <source>
        <dbReference type="Proteomes" id="UP000185161"/>
    </source>
</evidence>
<dbReference type="EMBL" id="QQWO01000001">
    <property type="protein sequence ID" value="RSV08233.1"/>
    <property type="molecule type" value="Genomic_DNA"/>
</dbReference>
<evidence type="ECO:0000313" key="5">
    <source>
        <dbReference type="EMBL" id="RSV08233.1"/>
    </source>
</evidence>
<evidence type="ECO:0000313" key="7">
    <source>
        <dbReference type="Proteomes" id="UP000286681"/>
    </source>
</evidence>
<dbReference type="AlphaFoldDB" id="A0A1L6J740"/>
<feature type="compositionally biased region" description="Pro residues" evidence="1">
    <location>
        <begin position="59"/>
        <end position="70"/>
    </location>
</feature>
<keyword evidence="2" id="KW-0812">Transmembrane</keyword>
<dbReference type="GeneID" id="44131744"/>
<keyword evidence="2" id="KW-0472">Membrane</keyword>
<reference evidence="5 7" key="3">
    <citation type="submission" date="2018-07" db="EMBL/GenBank/DDBJ databases">
        <title>Genomic and Epidemiologic Investigation of an Indolent Hospital Outbreak.</title>
        <authorList>
            <person name="Johnson R.C."/>
            <person name="Deming C."/>
            <person name="Conlan S."/>
            <person name="Zellmer C.J."/>
            <person name="Michelin A.V."/>
            <person name="Lee-Lin S."/>
            <person name="Thomas P.J."/>
            <person name="Park M."/>
            <person name="Weingarten R.A."/>
            <person name="Less J."/>
            <person name="Dekker J.P."/>
            <person name="Frank K.M."/>
            <person name="Musser K.A."/>
            <person name="Mcquiston J.R."/>
            <person name="Henderson D.K."/>
            <person name="Lau A.F."/>
            <person name="Palmore T.N."/>
            <person name="Segre J.A."/>
        </authorList>
    </citation>
    <scope>NUCLEOTIDE SEQUENCE [LARGE SCALE GENOMIC DNA]</scope>
    <source>
        <strain evidence="5 7">SK-NIH.Env10_0317</strain>
    </source>
</reference>
<feature type="transmembrane region" description="Helical" evidence="2">
    <location>
        <begin position="97"/>
        <end position="117"/>
    </location>
</feature>